<evidence type="ECO:0000313" key="2">
    <source>
        <dbReference type="EMBL" id="EFN61356.1"/>
    </source>
</evidence>
<proteinExistence type="predicted"/>
<dbReference type="OrthoDB" id="7698927at2759"/>
<name>E2AYY6_CAMFO</name>
<sequence>MLKYAIVVSALCYLVIAEPPIQDVKPNVIGSSEQHTSFSFIRPGLTQTSFAFNGPSSHQSFASSIGNPQLAQKVLPSLAHILAYRNPGLGYYPLGSIANGAIPQQPTFAASAPLAYQAVADPATVLAYPQQLQQPQAYLHAYQPNTVYQSQLAQLLALRQAQLAQTQQGQLQTVQPEQVPEQIQLQQRQEQQPERQQNLLGLAYSSAPSVAHVKVSGNGYKFNF</sequence>
<reference evidence="2 3" key="1">
    <citation type="journal article" date="2010" name="Science">
        <title>Genomic comparison of the ants Camponotus floridanus and Harpegnathos saltator.</title>
        <authorList>
            <person name="Bonasio R."/>
            <person name="Zhang G."/>
            <person name="Ye C."/>
            <person name="Mutti N.S."/>
            <person name="Fang X."/>
            <person name="Qin N."/>
            <person name="Donahue G."/>
            <person name="Yang P."/>
            <person name="Li Q."/>
            <person name="Li C."/>
            <person name="Zhang P."/>
            <person name="Huang Z."/>
            <person name="Berger S.L."/>
            <person name="Reinberg D."/>
            <person name="Wang J."/>
            <person name="Liebig J."/>
        </authorList>
    </citation>
    <scope>NUCLEOTIDE SEQUENCE [LARGE SCALE GENOMIC DNA]</scope>
    <source>
        <strain evidence="3">C129</strain>
    </source>
</reference>
<evidence type="ECO:0000256" key="1">
    <source>
        <dbReference type="SAM" id="SignalP"/>
    </source>
</evidence>
<accession>E2AYY6</accession>
<dbReference type="OMA" id="SDQHASF"/>
<dbReference type="EMBL" id="GL444028">
    <property type="protein sequence ID" value="EFN61356.1"/>
    <property type="molecule type" value="Genomic_DNA"/>
</dbReference>
<keyword evidence="1" id="KW-0732">Signal</keyword>
<keyword evidence="3" id="KW-1185">Reference proteome</keyword>
<feature type="chain" id="PRO_5003157025" evidence="1">
    <location>
        <begin position="18"/>
        <end position="224"/>
    </location>
</feature>
<protein>
    <submittedName>
        <fullName evidence="2">Uncharacterized protein</fullName>
    </submittedName>
</protein>
<dbReference type="InParanoid" id="E2AYY6"/>
<dbReference type="KEGG" id="cfo:105257521"/>
<dbReference type="Proteomes" id="UP000000311">
    <property type="component" value="Unassembled WGS sequence"/>
</dbReference>
<gene>
    <name evidence="2" type="ORF">EAG_02011</name>
</gene>
<evidence type="ECO:0000313" key="3">
    <source>
        <dbReference type="Proteomes" id="UP000000311"/>
    </source>
</evidence>
<dbReference type="AlphaFoldDB" id="E2AYY6"/>
<feature type="signal peptide" evidence="1">
    <location>
        <begin position="1"/>
        <end position="17"/>
    </location>
</feature>
<organism evidence="3">
    <name type="scientific">Camponotus floridanus</name>
    <name type="common">Florida carpenter ant</name>
    <dbReference type="NCBI Taxonomy" id="104421"/>
    <lineage>
        <taxon>Eukaryota</taxon>
        <taxon>Metazoa</taxon>
        <taxon>Ecdysozoa</taxon>
        <taxon>Arthropoda</taxon>
        <taxon>Hexapoda</taxon>
        <taxon>Insecta</taxon>
        <taxon>Pterygota</taxon>
        <taxon>Neoptera</taxon>
        <taxon>Endopterygota</taxon>
        <taxon>Hymenoptera</taxon>
        <taxon>Apocrita</taxon>
        <taxon>Aculeata</taxon>
        <taxon>Formicoidea</taxon>
        <taxon>Formicidae</taxon>
        <taxon>Formicinae</taxon>
        <taxon>Camponotus</taxon>
    </lineage>
</organism>